<proteinExistence type="predicted"/>
<evidence type="ECO:0000313" key="2">
    <source>
        <dbReference type="EMBL" id="CAA9544888.1"/>
    </source>
</evidence>
<keyword evidence="1" id="KW-0472">Membrane</keyword>
<gene>
    <name evidence="2" type="ORF">AVDCRST_MAG73-2312</name>
</gene>
<protein>
    <submittedName>
        <fullName evidence="2">Uncharacterized protein</fullName>
    </submittedName>
</protein>
<dbReference type="EMBL" id="CADCWE010000147">
    <property type="protein sequence ID" value="CAA9544888.1"/>
    <property type="molecule type" value="Genomic_DNA"/>
</dbReference>
<feature type="transmembrane region" description="Helical" evidence="1">
    <location>
        <begin position="32"/>
        <end position="55"/>
    </location>
</feature>
<dbReference type="AlphaFoldDB" id="A0A6J4UAR9"/>
<keyword evidence="1" id="KW-0812">Transmembrane</keyword>
<name>A0A6J4UAR9_9BACT</name>
<reference evidence="2" key="1">
    <citation type="submission" date="2020-02" db="EMBL/GenBank/DDBJ databases">
        <authorList>
            <person name="Meier V. D."/>
        </authorList>
    </citation>
    <scope>NUCLEOTIDE SEQUENCE</scope>
    <source>
        <strain evidence="2">AVDCRST_MAG73</strain>
    </source>
</reference>
<evidence type="ECO:0000256" key="1">
    <source>
        <dbReference type="SAM" id="Phobius"/>
    </source>
</evidence>
<organism evidence="2">
    <name type="scientific">uncultured Thermomicrobiales bacterium</name>
    <dbReference type="NCBI Taxonomy" id="1645740"/>
    <lineage>
        <taxon>Bacteria</taxon>
        <taxon>Pseudomonadati</taxon>
        <taxon>Thermomicrobiota</taxon>
        <taxon>Thermomicrobia</taxon>
        <taxon>Thermomicrobiales</taxon>
        <taxon>environmental samples</taxon>
    </lineage>
</organism>
<sequence length="60" mass="6166">MTDQTPDAAADESPGQSAAADVREHGCVAHGLVWLIAGTALVVLMAGVTLACFWLSRLGN</sequence>
<keyword evidence="1" id="KW-1133">Transmembrane helix</keyword>
<accession>A0A6J4UAR9</accession>